<evidence type="ECO:0000313" key="4">
    <source>
        <dbReference type="Proteomes" id="UP000537141"/>
    </source>
</evidence>
<name>A0A7X0NJH9_9GAMM</name>
<organism evidence="3 4">
    <name type="scientific">Thalassotalea piscium</name>
    <dbReference type="NCBI Taxonomy" id="1230533"/>
    <lineage>
        <taxon>Bacteria</taxon>
        <taxon>Pseudomonadati</taxon>
        <taxon>Pseudomonadota</taxon>
        <taxon>Gammaproteobacteria</taxon>
        <taxon>Alteromonadales</taxon>
        <taxon>Colwelliaceae</taxon>
        <taxon>Thalassotalea</taxon>
    </lineage>
</organism>
<keyword evidence="2" id="KW-0472">Membrane</keyword>
<accession>A0A7X0NJH9</accession>
<dbReference type="EMBL" id="JACHHU010000032">
    <property type="protein sequence ID" value="MBB6544599.1"/>
    <property type="molecule type" value="Genomic_DNA"/>
</dbReference>
<sequence length="93" mass="10676">MLGQVITIFYRIIATIIILTPMTFNVFHKGEIINSLLYLPLLTLFLTILFIIVDNLLIQILAWLSTHKGHKASNKRQKKQISSKAFIKHTRAS</sequence>
<keyword evidence="2" id="KW-0812">Transmembrane</keyword>
<proteinExistence type="predicted"/>
<feature type="transmembrane region" description="Helical" evidence="2">
    <location>
        <begin position="36"/>
        <end position="64"/>
    </location>
</feature>
<evidence type="ECO:0000256" key="2">
    <source>
        <dbReference type="SAM" id="Phobius"/>
    </source>
</evidence>
<gene>
    <name evidence="3" type="ORF">HNQ55_003132</name>
</gene>
<dbReference type="AlphaFoldDB" id="A0A7X0NJH9"/>
<dbReference type="Proteomes" id="UP000537141">
    <property type="component" value="Unassembled WGS sequence"/>
</dbReference>
<comment type="caution">
    <text evidence="3">The sequence shown here is derived from an EMBL/GenBank/DDBJ whole genome shotgun (WGS) entry which is preliminary data.</text>
</comment>
<keyword evidence="2" id="KW-1133">Transmembrane helix</keyword>
<evidence type="ECO:0000256" key="1">
    <source>
        <dbReference type="SAM" id="MobiDB-lite"/>
    </source>
</evidence>
<feature type="region of interest" description="Disordered" evidence="1">
    <location>
        <begin position="69"/>
        <end position="93"/>
    </location>
</feature>
<keyword evidence="4" id="KW-1185">Reference proteome</keyword>
<feature type="transmembrane region" description="Helical" evidence="2">
    <location>
        <begin position="6"/>
        <end position="24"/>
    </location>
</feature>
<evidence type="ECO:0000313" key="3">
    <source>
        <dbReference type="EMBL" id="MBB6544599.1"/>
    </source>
</evidence>
<protein>
    <submittedName>
        <fullName evidence="3">Putative Tic20 family protein</fullName>
    </submittedName>
</protein>
<reference evidence="3 4" key="1">
    <citation type="submission" date="2020-08" db="EMBL/GenBank/DDBJ databases">
        <title>Genomic Encyclopedia of Type Strains, Phase IV (KMG-IV): sequencing the most valuable type-strain genomes for metagenomic binning, comparative biology and taxonomic classification.</title>
        <authorList>
            <person name="Goeker M."/>
        </authorList>
    </citation>
    <scope>NUCLEOTIDE SEQUENCE [LARGE SCALE GENOMIC DNA]</scope>
    <source>
        <strain evidence="3 4">DSM 26287</strain>
    </source>
</reference>